<sequence length="159" mass="17696">MPCDTETVTADPAPPNSGPLKTGLYTINNFATCGFARLSGGMSGSAISQWFKDTSTGHEVPENIKWNFTLLDNGYYTIASHPYRNFALVTPSPGDNDVVKVRGESYQWIVRSSLDEEGQYLIYPDDNNSLYWSFNNMNDTQVRLTNSGNNLWTITPVDP</sequence>
<name>A0ACB7ZX22_9AGAM</name>
<gene>
    <name evidence="1" type="ORF">BJ138DRAFT_1118481</name>
</gene>
<proteinExistence type="predicted"/>
<evidence type="ECO:0000313" key="1">
    <source>
        <dbReference type="EMBL" id="KAH7905429.1"/>
    </source>
</evidence>
<organism evidence="1 2">
    <name type="scientific">Hygrophoropsis aurantiaca</name>
    <dbReference type="NCBI Taxonomy" id="72124"/>
    <lineage>
        <taxon>Eukaryota</taxon>
        <taxon>Fungi</taxon>
        <taxon>Dikarya</taxon>
        <taxon>Basidiomycota</taxon>
        <taxon>Agaricomycotina</taxon>
        <taxon>Agaricomycetes</taxon>
        <taxon>Agaricomycetidae</taxon>
        <taxon>Boletales</taxon>
        <taxon>Coniophorineae</taxon>
        <taxon>Hygrophoropsidaceae</taxon>
        <taxon>Hygrophoropsis</taxon>
    </lineage>
</organism>
<protein>
    <submittedName>
        <fullName evidence="1">Uncharacterized protein</fullName>
    </submittedName>
</protein>
<keyword evidence="2" id="KW-1185">Reference proteome</keyword>
<reference evidence="1" key="1">
    <citation type="journal article" date="2021" name="New Phytol.">
        <title>Evolutionary innovations through gain and loss of genes in the ectomycorrhizal Boletales.</title>
        <authorList>
            <person name="Wu G."/>
            <person name="Miyauchi S."/>
            <person name="Morin E."/>
            <person name="Kuo A."/>
            <person name="Drula E."/>
            <person name="Varga T."/>
            <person name="Kohler A."/>
            <person name="Feng B."/>
            <person name="Cao Y."/>
            <person name="Lipzen A."/>
            <person name="Daum C."/>
            <person name="Hundley H."/>
            <person name="Pangilinan J."/>
            <person name="Johnson J."/>
            <person name="Barry K."/>
            <person name="LaButti K."/>
            <person name="Ng V."/>
            <person name="Ahrendt S."/>
            <person name="Min B."/>
            <person name="Choi I.G."/>
            <person name="Park H."/>
            <person name="Plett J.M."/>
            <person name="Magnuson J."/>
            <person name="Spatafora J.W."/>
            <person name="Nagy L.G."/>
            <person name="Henrissat B."/>
            <person name="Grigoriev I.V."/>
            <person name="Yang Z.L."/>
            <person name="Xu J."/>
            <person name="Martin F.M."/>
        </authorList>
    </citation>
    <scope>NUCLEOTIDE SEQUENCE</scope>
    <source>
        <strain evidence="1">ATCC 28755</strain>
    </source>
</reference>
<dbReference type="Proteomes" id="UP000790377">
    <property type="component" value="Unassembled WGS sequence"/>
</dbReference>
<accession>A0ACB7ZX22</accession>
<comment type="caution">
    <text evidence="1">The sequence shown here is derived from an EMBL/GenBank/DDBJ whole genome shotgun (WGS) entry which is preliminary data.</text>
</comment>
<dbReference type="EMBL" id="MU268194">
    <property type="protein sequence ID" value="KAH7905429.1"/>
    <property type="molecule type" value="Genomic_DNA"/>
</dbReference>
<evidence type="ECO:0000313" key="2">
    <source>
        <dbReference type="Proteomes" id="UP000790377"/>
    </source>
</evidence>